<dbReference type="EMBL" id="CP000776">
    <property type="protein sequence ID" value="ABS51075.1"/>
    <property type="molecule type" value="Genomic_DNA"/>
</dbReference>
<evidence type="ECO:0000256" key="9">
    <source>
        <dbReference type="PIRSR" id="PIRSR000294-2"/>
    </source>
</evidence>
<dbReference type="KEGG" id="cha:CHAB381_0370"/>
<comment type="subcellular location">
    <subcellularLocation>
        <location evidence="1">Periplasm</location>
    </subcellularLocation>
</comment>
<evidence type="ECO:0000256" key="4">
    <source>
        <dbReference type="ARBA" id="ARBA00022729"/>
    </source>
</evidence>
<dbReference type="PANTHER" id="PTHR30600:SF7">
    <property type="entry name" value="CYTOCHROME C PEROXIDASE-RELATED"/>
    <property type="match status" value="1"/>
</dbReference>
<dbReference type="InterPro" id="IPR051395">
    <property type="entry name" value="Cytochrome_c_Peroxidase/MauG"/>
</dbReference>
<keyword evidence="13" id="KW-1185">Reference proteome</keyword>
<feature type="signal peptide" evidence="10">
    <location>
        <begin position="1"/>
        <end position="19"/>
    </location>
</feature>
<dbReference type="InterPro" id="IPR036909">
    <property type="entry name" value="Cyt_c-like_dom_sf"/>
</dbReference>
<keyword evidence="12" id="KW-0575">Peroxidase</keyword>
<dbReference type="PIRSF" id="PIRSF000294">
    <property type="entry name" value="Cytochrome-c_peroxidase"/>
    <property type="match status" value="1"/>
</dbReference>
<evidence type="ECO:0000256" key="10">
    <source>
        <dbReference type="SAM" id="SignalP"/>
    </source>
</evidence>
<keyword evidence="4 10" id="KW-0732">Signal</keyword>
<dbReference type="InterPro" id="IPR026259">
    <property type="entry name" value="MauG/Cytc_peroxidase"/>
</dbReference>
<evidence type="ECO:0000313" key="12">
    <source>
        <dbReference type="EMBL" id="ABS51075.1"/>
    </source>
</evidence>
<keyword evidence="2 8" id="KW-0349">Heme</keyword>
<keyword evidence="7 9" id="KW-0408">Iron</keyword>
<evidence type="ECO:0000313" key="13">
    <source>
        <dbReference type="Proteomes" id="UP000002407"/>
    </source>
</evidence>
<name>A7I0D0_CAMHC</name>
<dbReference type="InterPro" id="IPR004852">
    <property type="entry name" value="Di-haem_cyt_c_peroxidsae"/>
</dbReference>
<keyword evidence="6 12" id="KW-0560">Oxidoreductase</keyword>
<evidence type="ECO:0000259" key="11">
    <source>
        <dbReference type="PROSITE" id="PS51007"/>
    </source>
</evidence>
<feature type="chain" id="PRO_5002710706" evidence="10">
    <location>
        <begin position="20"/>
        <end position="346"/>
    </location>
</feature>
<evidence type="ECO:0000256" key="2">
    <source>
        <dbReference type="ARBA" id="ARBA00022617"/>
    </source>
</evidence>
<organism evidence="12 13">
    <name type="scientific">Campylobacter hominis (strain ATCC BAA-381 / DSM 21671 / CCUG 45161 / LMG 19568 / NCTC 13146 / CH001A)</name>
    <dbReference type="NCBI Taxonomy" id="360107"/>
    <lineage>
        <taxon>Bacteria</taxon>
        <taxon>Pseudomonadati</taxon>
        <taxon>Campylobacterota</taxon>
        <taxon>Epsilonproteobacteria</taxon>
        <taxon>Campylobacterales</taxon>
        <taxon>Campylobacteraceae</taxon>
        <taxon>Campylobacter</taxon>
    </lineage>
</organism>
<sequence>MKITTIFLGSALVTSSLFAADNLAKAAKDAGLIALPTNQAALAKLAEETAIDAKDFPSTPERVELGKKLFFEPLLSKSGIISCNTCHNLARGGVDGIPASTGHKWTPNPHHVNAPTVYNSVFNTVQFWDGRAAHLAAQAQGPMTADPEMASSPKLVEDRINSMPGYVEEFKKAWGDQKITFELITGTIGIFERTLNTPSRFDEFLAGKSDALNAEEKAGLKLFIDKGCTTCHIGINLGGTMQPFEVVKKYKFANVGDFKGDANGLVKTPVLRNVELTAPYFHNGAIWKLTDAIKEMGSIQLGIDISDKDAKSIATFFKSLTGKMPEVVYPILPAQSESTPIPALDY</sequence>
<dbReference type="AlphaFoldDB" id="A7I0D0"/>
<feature type="binding site" description="axial binding residue" evidence="9">
    <location>
        <position position="87"/>
    </location>
    <ligand>
        <name>heme c</name>
        <dbReference type="ChEBI" id="CHEBI:61717"/>
        <label>1</label>
    </ligand>
    <ligandPart>
        <name>Fe</name>
        <dbReference type="ChEBI" id="CHEBI:18248"/>
    </ligandPart>
</feature>
<proteinExistence type="predicted"/>
<feature type="binding site" description="covalent" evidence="8">
    <location>
        <position position="228"/>
    </location>
    <ligand>
        <name>heme c</name>
        <dbReference type="ChEBI" id="CHEBI:61717"/>
        <label>2</label>
    </ligand>
</feature>
<evidence type="ECO:0000256" key="5">
    <source>
        <dbReference type="ARBA" id="ARBA00022764"/>
    </source>
</evidence>
<dbReference type="Gene3D" id="1.10.760.10">
    <property type="entry name" value="Cytochrome c-like domain"/>
    <property type="match status" value="2"/>
</dbReference>
<feature type="domain" description="Cytochrome c" evidence="11">
    <location>
        <begin position="214"/>
        <end position="321"/>
    </location>
</feature>
<reference evidence="13" key="1">
    <citation type="submission" date="2007-07" db="EMBL/GenBank/DDBJ databases">
        <title>Complete genome sequence of Campylobacter hominis ATCC BAA-381, a commensal isolated from the human gastrointestinal tract.</title>
        <authorList>
            <person name="Fouts D.E."/>
            <person name="Mongodin E.F."/>
            <person name="Puiu D."/>
            <person name="Sebastian Y."/>
            <person name="Miller W.G."/>
            <person name="Mandrell R.E."/>
            <person name="Nelson K.E."/>
        </authorList>
    </citation>
    <scope>NUCLEOTIDE SEQUENCE [LARGE SCALE GENOMIC DNA]</scope>
    <source>
        <strain evidence="13">ATCC BAA-381 / LMG 19568 / NCTC 13146 / CH001A</strain>
    </source>
</reference>
<feature type="binding site" description="covalent" evidence="8">
    <location>
        <position position="231"/>
    </location>
    <ligand>
        <name>heme c</name>
        <dbReference type="ChEBI" id="CHEBI:61717"/>
        <label>2</label>
    </ligand>
</feature>
<dbReference type="GO" id="GO:0046872">
    <property type="term" value="F:metal ion binding"/>
    <property type="evidence" value="ECO:0007669"/>
    <property type="project" value="UniProtKB-KW"/>
</dbReference>
<keyword evidence="3 9" id="KW-0479">Metal-binding</keyword>
<dbReference type="PROSITE" id="PS51007">
    <property type="entry name" value="CYTC"/>
    <property type="match status" value="2"/>
</dbReference>
<evidence type="ECO:0000256" key="1">
    <source>
        <dbReference type="ARBA" id="ARBA00004418"/>
    </source>
</evidence>
<evidence type="ECO:0000256" key="6">
    <source>
        <dbReference type="ARBA" id="ARBA00023002"/>
    </source>
</evidence>
<evidence type="ECO:0000256" key="7">
    <source>
        <dbReference type="ARBA" id="ARBA00023004"/>
    </source>
</evidence>
<keyword evidence="5" id="KW-0574">Periplasm</keyword>
<dbReference type="GO" id="GO:0042597">
    <property type="term" value="C:periplasmic space"/>
    <property type="evidence" value="ECO:0007669"/>
    <property type="project" value="UniProtKB-SubCell"/>
</dbReference>
<dbReference type="eggNOG" id="COG1858">
    <property type="taxonomic scope" value="Bacteria"/>
</dbReference>
<dbReference type="GO" id="GO:0004130">
    <property type="term" value="F:cytochrome-c peroxidase activity"/>
    <property type="evidence" value="ECO:0007669"/>
    <property type="project" value="UniProtKB-EC"/>
</dbReference>
<dbReference type="HOGENOM" id="CLU_034652_1_0_7"/>
<comment type="PTM">
    <text evidence="8">Binds 2 heme groups per subunit.</text>
</comment>
<gene>
    <name evidence="12" type="ordered locus">CHAB381_0370</name>
</gene>
<protein>
    <submittedName>
        <fullName evidence="12">Cytochrome c551 peroxidase (Cytochrome cperoxidase) (CCP)</fullName>
        <ecNumber evidence="12">1.11.1.5</ecNumber>
    </submittedName>
</protein>
<dbReference type="EC" id="1.11.1.5" evidence="12"/>
<feature type="binding site" description="covalent" evidence="8">
    <location>
        <position position="83"/>
    </location>
    <ligand>
        <name>heme c</name>
        <dbReference type="ChEBI" id="CHEBI:61717"/>
        <label>1</label>
    </ligand>
</feature>
<feature type="binding site" description="axial binding residue" evidence="9">
    <location>
        <position position="296"/>
    </location>
    <ligand>
        <name>heme c</name>
        <dbReference type="ChEBI" id="CHEBI:61717"/>
        <label>2</label>
    </ligand>
    <ligandPart>
        <name>Fe</name>
        <dbReference type="ChEBI" id="CHEBI:18248"/>
    </ligandPart>
</feature>
<evidence type="ECO:0000256" key="3">
    <source>
        <dbReference type="ARBA" id="ARBA00022723"/>
    </source>
</evidence>
<dbReference type="InterPro" id="IPR009056">
    <property type="entry name" value="Cyt_c-like_dom"/>
</dbReference>
<feature type="binding site" description="axial binding residue" evidence="9">
    <location>
        <position position="232"/>
    </location>
    <ligand>
        <name>heme c</name>
        <dbReference type="ChEBI" id="CHEBI:61717"/>
        <label>2</label>
    </ligand>
    <ligandPart>
        <name>Fe</name>
        <dbReference type="ChEBI" id="CHEBI:18248"/>
    </ligandPart>
</feature>
<feature type="domain" description="Cytochrome c" evidence="11">
    <location>
        <begin position="61"/>
        <end position="171"/>
    </location>
</feature>
<dbReference type="GO" id="GO:0009055">
    <property type="term" value="F:electron transfer activity"/>
    <property type="evidence" value="ECO:0007669"/>
    <property type="project" value="InterPro"/>
</dbReference>
<dbReference type="RefSeq" id="WP_012108253.1">
    <property type="nucleotide sequence ID" value="NC_009714.1"/>
</dbReference>
<dbReference type="GO" id="GO:0020037">
    <property type="term" value="F:heme binding"/>
    <property type="evidence" value="ECO:0007669"/>
    <property type="project" value="InterPro"/>
</dbReference>
<dbReference type="STRING" id="360107.CHAB381_0370"/>
<evidence type="ECO:0000256" key="8">
    <source>
        <dbReference type="PIRSR" id="PIRSR000294-1"/>
    </source>
</evidence>
<accession>A7I0D0</accession>
<feature type="binding site" description="axial binding residue" evidence="9">
    <location>
        <position position="103"/>
    </location>
    <ligand>
        <name>heme c</name>
        <dbReference type="ChEBI" id="CHEBI:61717"/>
        <label>1</label>
    </ligand>
    <ligandPart>
        <name>Fe</name>
        <dbReference type="ChEBI" id="CHEBI:18248"/>
    </ligandPart>
</feature>
<dbReference type="Proteomes" id="UP000002407">
    <property type="component" value="Chromosome"/>
</dbReference>
<dbReference type="SUPFAM" id="SSF46626">
    <property type="entry name" value="Cytochrome c"/>
    <property type="match status" value="2"/>
</dbReference>
<feature type="binding site" description="covalent" evidence="8">
    <location>
        <position position="86"/>
    </location>
    <ligand>
        <name>heme c</name>
        <dbReference type="ChEBI" id="CHEBI:61717"/>
        <label>1</label>
    </ligand>
</feature>
<dbReference type="OrthoDB" id="9805202at2"/>
<dbReference type="PANTHER" id="PTHR30600">
    <property type="entry name" value="CYTOCHROME C PEROXIDASE-RELATED"/>
    <property type="match status" value="1"/>
</dbReference>
<comment type="cofactor">
    <cofactor evidence="8">
        <name>heme</name>
        <dbReference type="ChEBI" id="CHEBI:30413"/>
    </cofactor>
    <text evidence="8">Binds 2 heme groups.</text>
</comment>
<dbReference type="Pfam" id="PF03150">
    <property type="entry name" value="CCP_MauG"/>
    <property type="match status" value="1"/>
</dbReference>